<sequence>MGSKFYKEILPCTKERQVEAVYNKGLKLYFPDASIEYPYNCDGYLESNIIYNKKKRVLRLLLEYKYDEKLDLKTYQAKVLVQALYYIKKFELNGEILPNVTLIGDKNECFVLHTNDINRYLDADVDWSIAPSEAADKCSNLVLKIVKDEDINPFVFKIDNNFSFKEVADKIKALALNIQRLVRMTDQNIAKIYDYFITKVIKEIKKYNANELVYMFIDLMISPRNNYKHPIKKNILVLSNGNEIGINGNHYDAFFKHFERKYSPSEKEKFTEISDRLIEDTTRRFKGEFYTPTLWADEAHNLISSIYGADWKEKYIVWDCAWGTGNLTRDYIFKELYCYCSTINDGDLKIGSRYNIHSIKFKYDFINDDIDLLNGAFLLEEESKLPEGLLSAIKSNKPIIIFINPPYGTAGSGGAKGSSKKGTANSKINKLMKENKIGRCSEQLFAQFLYRILLTKKVYNLTNLNLCLFATPIYMSGESFDKLRKEFLKEFKYECGILFQASHFADVKDRWGISFSCWSSGESINKYEFIHDLKDIDSDGIVSFGKKTIYNLDNKIKCSDWIREDTKKQQRKTVDMPQFITGITFKQKGNGKALECSLGYCVNSANAVYENDTYVYITSATSCKGHGVSITKENIMKVVSNFAARKLITGPYSTWQNHKDEYMKPNLDDPDYAEWNYDSLILSIFNTSSNQSSLRNIEYKNKKWNVFNEFFFMSMKEISELADSYTNDYVYNDIKNFGKERYVYTLLRNVDLSNEAFEVLNKAKELVRKSFEYRDLFNEDKPEYFINTWDAGWYQIKAMLNEYMRAELSEFNEIYRVLENKMRPMVYKLGFLR</sequence>
<protein>
    <submittedName>
        <fullName evidence="1">Uncharacterized protein</fullName>
    </submittedName>
</protein>
<dbReference type="GO" id="GO:0003676">
    <property type="term" value="F:nucleic acid binding"/>
    <property type="evidence" value="ECO:0007669"/>
    <property type="project" value="InterPro"/>
</dbReference>
<dbReference type="GO" id="GO:0032259">
    <property type="term" value="P:methylation"/>
    <property type="evidence" value="ECO:0007669"/>
    <property type="project" value="InterPro"/>
</dbReference>
<dbReference type="InterPro" id="IPR029063">
    <property type="entry name" value="SAM-dependent_MTases_sf"/>
</dbReference>
<proteinExistence type="predicted"/>
<evidence type="ECO:0000313" key="2">
    <source>
        <dbReference type="Proteomes" id="UP000822184"/>
    </source>
</evidence>
<dbReference type="AlphaFoldDB" id="A0AAE5H4C7"/>
<organism evidence="1 2">
    <name type="scientific">Clostridium beijerinckii</name>
    <name type="common">Clostridium MP</name>
    <dbReference type="NCBI Taxonomy" id="1520"/>
    <lineage>
        <taxon>Bacteria</taxon>
        <taxon>Bacillati</taxon>
        <taxon>Bacillota</taxon>
        <taxon>Clostridia</taxon>
        <taxon>Eubacteriales</taxon>
        <taxon>Clostridiaceae</taxon>
        <taxon>Clostridium</taxon>
    </lineage>
</organism>
<reference evidence="1" key="1">
    <citation type="submission" date="2020-06" db="EMBL/GenBank/DDBJ databases">
        <title>Genomic insights into acetone-butanol-ethanol (ABE) fermentation by sequencing solventogenic clostridia strains.</title>
        <authorList>
            <person name="Brown S."/>
        </authorList>
    </citation>
    <scope>NUCLEOTIDE SEQUENCE</scope>
    <source>
        <strain evidence="1">DJ123</strain>
    </source>
</reference>
<evidence type="ECO:0000313" key="1">
    <source>
        <dbReference type="EMBL" id="NSB14213.1"/>
    </source>
</evidence>
<dbReference type="PROSITE" id="PS00092">
    <property type="entry name" value="N6_MTASE"/>
    <property type="match status" value="1"/>
</dbReference>
<dbReference type="EMBL" id="JABTDW010000001">
    <property type="protein sequence ID" value="NSB14213.1"/>
    <property type="molecule type" value="Genomic_DNA"/>
</dbReference>
<gene>
    <name evidence="1" type="ORF">BCD95_002472</name>
</gene>
<dbReference type="Proteomes" id="UP000822184">
    <property type="component" value="Unassembled WGS sequence"/>
</dbReference>
<accession>A0AAE5H4C7</accession>
<dbReference type="InterPro" id="IPR002052">
    <property type="entry name" value="DNA_methylase_N6_adenine_CS"/>
</dbReference>
<name>A0AAE5H4C7_CLOBE</name>
<dbReference type="RefSeq" id="WP_077856195.1">
    <property type="nucleotide sequence ID" value="NZ_JABTDW010000001.1"/>
</dbReference>
<comment type="caution">
    <text evidence="1">The sequence shown here is derived from an EMBL/GenBank/DDBJ whole genome shotgun (WGS) entry which is preliminary data.</text>
</comment>
<dbReference type="SUPFAM" id="SSF53335">
    <property type="entry name" value="S-adenosyl-L-methionine-dependent methyltransferases"/>
    <property type="match status" value="1"/>
</dbReference>
<dbReference type="GO" id="GO:0008168">
    <property type="term" value="F:methyltransferase activity"/>
    <property type="evidence" value="ECO:0007669"/>
    <property type="project" value="InterPro"/>
</dbReference>